<evidence type="ECO:0000259" key="2">
    <source>
        <dbReference type="PROSITE" id="PS50234"/>
    </source>
</evidence>
<reference evidence="3 4" key="1">
    <citation type="journal article" date="2016" name="Genome Biol. Evol.">
        <title>Gene Family Evolution Reflects Adaptation to Soil Environmental Stressors in the Genome of the Collembolan Orchesella cincta.</title>
        <authorList>
            <person name="Faddeeva-Vakhrusheva A."/>
            <person name="Derks M.F."/>
            <person name="Anvar S.Y."/>
            <person name="Agamennone V."/>
            <person name="Suring W."/>
            <person name="Smit S."/>
            <person name="van Straalen N.M."/>
            <person name="Roelofs D."/>
        </authorList>
    </citation>
    <scope>NUCLEOTIDE SEQUENCE [LARGE SCALE GENOMIC DNA]</scope>
    <source>
        <tissue evidence="3">Mixed pool</tissue>
    </source>
</reference>
<dbReference type="AlphaFoldDB" id="A0A1D2MGY5"/>
<dbReference type="Pfam" id="PF00092">
    <property type="entry name" value="VWA"/>
    <property type="match status" value="1"/>
</dbReference>
<dbReference type="OrthoDB" id="7773875at2759"/>
<dbReference type="SUPFAM" id="SSF53300">
    <property type="entry name" value="vWA-like"/>
    <property type="match status" value="1"/>
</dbReference>
<keyword evidence="4" id="KW-1185">Reference proteome</keyword>
<feature type="region of interest" description="Disordered" evidence="1">
    <location>
        <begin position="1"/>
        <end position="21"/>
    </location>
</feature>
<evidence type="ECO:0000313" key="3">
    <source>
        <dbReference type="EMBL" id="ODM92193.1"/>
    </source>
</evidence>
<dbReference type="EMBL" id="LJIJ01001300">
    <property type="protein sequence ID" value="ODM92193.1"/>
    <property type="molecule type" value="Genomic_DNA"/>
</dbReference>
<evidence type="ECO:0000256" key="1">
    <source>
        <dbReference type="SAM" id="MobiDB-lite"/>
    </source>
</evidence>
<accession>A0A1D2MGY5</accession>
<sequence length="126" mass="14210">MDKWSETQFSHRSHGALGQPSSQLSSTRIALYTVGSPTFLRTQSNTVATRYFVRLRLGQEEEQPEPCYNDNDLVIVVDCSGSIGQQNYYSALEFAAKLTTVWVDNPYNRIAVVVYSDRVQTVIGLR</sequence>
<dbReference type="GO" id="GO:0032991">
    <property type="term" value="C:protein-containing complex"/>
    <property type="evidence" value="ECO:0007669"/>
    <property type="project" value="UniProtKB-ARBA"/>
</dbReference>
<organism evidence="3 4">
    <name type="scientific">Orchesella cincta</name>
    <name type="common">Springtail</name>
    <name type="synonym">Podura cincta</name>
    <dbReference type="NCBI Taxonomy" id="48709"/>
    <lineage>
        <taxon>Eukaryota</taxon>
        <taxon>Metazoa</taxon>
        <taxon>Ecdysozoa</taxon>
        <taxon>Arthropoda</taxon>
        <taxon>Hexapoda</taxon>
        <taxon>Collembola</taxon>
        <taxon>Entomobryomorpha</taxon>
        <taxon>Entomobryoidea</taxon>
        <taxon>Orchesellidae</taxon>
        <taxon>Orchesellinae</taxon>
        <taxon>Orchesella</taxon>
    </lineage>
</organism>
<name>A0A1D2MGY5_ORCCI</name>
<proteinExistence type="predicted"/>
<dbReference type="Gene3D" id="3.40.50.410">
    <property type="entry name" value="von Willebrand factor, type A domain"/>
    <property type="match status" value="1"/>
</dbReference>
<gene>
    <name evidence="3" type="ORF">Ocin01_14491</name>
</gene>
<dbReference type="Proteomes" id="UP000094527">
    <property type="component" value="Unassembled WGS sequence"/>
</dbReference>
<protein>
    <submittedName>
        <fullName evidence="3">von Willebrand factor A domain-containing protein 2</fullName>
    </submittedName>
</protein>
<evidence type="ECO:0000313" key="4">
    <source>
        <dbReference type="Proteomes" id="UP000094527"/>
    </source>
</evidence>
<dbReference type="InterPro" id="IPR036465">
    <property type="entry name" value="vWFA_dom_sf"/>
</dbReference>
<feature type="domain" description="VWFA" evidence="2">
    <location>
        <begin position="72"/>
        <end position="126"/>
    </location>
</feature>
<dbReference type="PROSITE" id="PS50234">
    <property type="entry name" value="VWFA"/>
    <property type="match status" value="1"/>
</dbReference>
<dbReference type="InterPro" id="IPR002035">
    <property type="entry name" value="VWF_A"/>
</dbReference>
<comment type="caution">
    <text evidence="3">The sequence shown here is derived from an EMBL/GenBank/DDBJ whole genome shotgun (WGS) entry which is preliminary data.</text>
</comment>
<feature type="compositionally biased region" description="Polar residues" evidence="1">
    <location>
        <begin position="1"/>
        <end position="10"/>
    </location>
</feature>